<dbReference type="AlphaFoldDB" id="A0A5C3QZ26"/>
<feature type="binding site" evidence="3">
    <location>
        <position position="60"/>
    </location>
    <ligand>
        <name>substrate</name>
    </ligand>
</feature>
<protein>
    <submittedName>
        <fullName evidence="4">Histidine phosphatase superfamily</fullName>
    </submittedName>
</protein>
<dbReference type="CDD" id="cd07067">
    <property type="entry name" value="HP_PGM_like"/>
    <property type="match status" value="1"/>
</dbReference>
<dbReference type="InterPro" id="IPR051695">
    <property type="entry name" value="Phosphoglycerate_Mutase"/>
</dbReference>
<dbReference type="GO" id="GO:0004331">
    <property type="term" value="F:fructose-2,6-bisphosphate 2-phosphatase activity"/>
    <property type="evidence" value="ECO:0007669"/>
    <property type="project" value="TreeGrafter"/>
</dbReference>
<dbReference type="SUPFAM" id="SSF53254">
    <property type="entry name" value="Phosphoglycerate mutase-like"/>
    <property type="match status" value="1"/>
</dbReference>
<dbReference type="EMBL" id="ML178814">
    <property type="protein sequence ID" value="TFL07276.1"/>
    <property type="molecule type" value="Genomic_DNA"/>
</dbReference>
<sequence>MPARIFVLRHGQTAENKNKIVQGQLDTALDETGLQQARETAEYFSNGAKFDVAWSSDLQRARKTAEIILDKQQESNETEPVRLRLDEDLRERHLGEAQGKHRGILKDIPGVEKDDVFCHRILRWWDTMLDDIIKEPGTGADAGKTVLVVTHGGVLNRLTEKLVKRSELRSFRWIEEGPRTKGLGKHGNCCITEYEVESDGVGTVVVTVKRAGDISHLMSEVREDNVDVQSGDGVV</sequence>
<dbReference type="PROSITE" id="PS00175">
    <property type="entry name" value="PG_MUTASE"/>
    <property type="match status" value="1"/>
</dbReference>
<dbReference type="InterPro" id="IPR001345">
    <property type="entry name" value="PG/BPGM_mutase_AS"/>
</dbReference>
<evidence type="ECO:0000313" key="5">
    <source>
        <dbReference type="Proteomes" id="UP000305067"/>
    </source>
</evidence>
<accession>A0A5C3QZ26</accession>
<evidence type="ECO:0000256" key="1">
    <source>
        <dbReference type="ARBA" id="ARBA00022801"/>
    </source>
</evidence>
<keyword evidence="5" id="KW-1185">Reference proteome</keyword>
<proteinExistence type="predicted"/>
<dbReference type="PANTHER" id="PTHR46517:SF1">
    <property type="entry name" value="FRUCTOSE-2,6-BISPHOSPHATASE TIGAR"/>
    <property type="match status" value="1"/>
</dbReference>
<dbReference type="GO" id="GO:0005829">
    <property type="term" value="C:cytosol"/>
    <property type="evidence" value="ECO:0007669"/>
    <property type="project" value="TreeGrafter"/>
</dbReference>
<dbReference type="Pfam" id="PF00300">
    <property type="entry name" value="His_Phos_1"/>
    <property type="match status" value="1"/>
</dbReference>
<dbReference type="PANTHER" id="PTHR46517">
    <property type="entry name" value="FRUCTOSE-2,6-BISPHOSPHATASE TIGAR"/>
    <property type="match status" value="1"/>
</dbReference>
<evidence type="ECO:0000256" key="2">
    <source>
        <dbReference type="PIRSR" id="PIRSR613078-1"/>
    </source>
</evidence>
<dbReference type="Proteomes" id="UP000305067">
    <property type="component" value="Unassembled WGS sequence"/>
</dbReference>
<feature type="active site" description="Proton donor/acceptor" evidence="2">
    <location>
        <position position="91"/>
    </location>
</feature>
<gene>
    <name evidence="4" type="ORF">BDV98DRAFT_16074</name>
</gene>
<dbReference type="InterPro" id="IPR013078">
    <property type="entry name" value="His_Pase_superF_clade-1"/>
</dbReference>
<dbReference type="GO" id="GO:0043456">
    <property type="term" value="P:regulation of pentose-phosphate shunt"/>
    <property type="evidence" value="ECO:0007669"/>
    <property type="project" value="TreeGrafter"/>
</dbReference>
<dbReference type="STRING" id="1884261.A0A5C3QZ26"/>
<keyword evidence="1" id="KW-0378">Hydrolase</keyword>
<dbReference type="GO" id="GO:0045820">
    <property type="term" value="P:negative regulation of glycolytic process"/>
    <property type="evidence" value="ECO:0007669"/>
    <property type="project" value="TreeGrafter"/>
</dbReference>
<dbReference type="SMART" id="SM00855">
    <property type="entry name" value="PGAM"/>
    <property type="match status" value="1"/>
</dbReference>
<dbReference type="InterPro" id="IPR029033">
    <property type="entry name" value="His_PPase_superfam"/>
</dbReference>
<dbReference type="OrthoDB" id="354304at2759"/>
<dbReference type="Gene3D" id="3.40.50.1240">
    <property type="entry name" value="Phosphoglycerate mutase-like"/>
    <property type="match status" value="1"/>
</dbReference>
<name>A0A5C3QZ26_9AGAR</name>
<evidence type="ECO:0000256" key="3">
    <source>
        <dbReference type="PIRSR" id="PIRSR613078-2"/>
    </source>
</evidence>
<evidence type="ECO:0000313" key="4">
    <source>
        <dbReference type="EMBL" id="TFL07276.1"/>
    </source>
</evidence>
<feature type="active site" description="Tele-phosphohistidine intermediate" evidence="2">
    <location>
        <position position="10"/>
    </location>
</feature>
<organism evidence="4 5">
    <name type="scientific">Pterulicium gracile</name>
    <dbReference type="NCBI Taxonomy" id="1884261"/>
    <lineage>
        <taxon>Eukaryota</taxon>
        <taxon>Fungi</taxon>
        <taxon>Dikarya</taxon>
        <taxon>Basidiomycota</taxon>
        <taxon>Agaricomycotina</taxon>
        <taxon>Agaricomycetes</taxon>
        <taxon>Agaricomycetidae</taxon>
        <taxon>Agaricales</taxon>
        <taxon>Pleurotineae</taxon>
        <taxon>Pterulaceae</taxon>
        <taxon>Pterulicium</taxon>
    </lineage>
</organism>
<feature type="binding site" evidence="3">
    <location>
        <begin position="9"/>
        <end position="16"/>
    </location>
    <ligand>
        <name>substrate</name>
    </ligand>
</feature>
<reference evidence="4 5" key="1">
    <citation type="journal article" date="2019" name="Nat. Ecol. Evol.">
        <title>Megaphylogeny resolves global patterns of mushroom evolution.</title>
        <authorList>
            <person name="Varga T."/>
            <person name="Krizsan K."/>
            <person name="Foldi C."/>
            <person name="Dima B."/>
            <person name="Sanchez-Garcia M."/>
            <person name="Sanchez-Ramirez S."/>
            <person name="Szollosi G.J."/>
            <person name="Szarkandi J.G."/>
            <person name="Papp V."/>
            <person name="Albert L."/>
            <person name="Andreopoulos W."/>
            <person name="Angelini C."/>
            <person name="Antonin V."/>
            <person name="Barry K.W."/>
            <person name="Bougher N.L."/>
            <person name="Buchanan P."/>
            <person name="Buyck B."/>
            <person name="Bense V."/>
            <person name="Catcheside P."/>
            <person name="Chovatia M."/>
            <person name="Cooper J."/>
            <person name="Damon W."/>
            <person name="Desjardin D."/>
            <person name="Finy P."/>
            <person name="Geml J."/>
            <person name="Haridas S."/>
            <person name="Hughes K."/>
            <person name="Justo A."/>
            <person name="Karasinski D."/>
            <person name="Kautmanova I."/>
            <person name="Kiss B."/>
            <person name="Kocsube S."/>
            <person name="Kotiranta H."/>
            <person name="LaButti K.M."/>
            <person name="Lechner B.E."/>
            <person name="Liimatainen K."/>
            <person name="Lipzen A."/>
            <person name="Lukacs Z."/>
            <person name="Mihaltcheva S."/>
            <person name="Morgado L.N."/>
            <person name="Niskanen T."/>
            <person name="Noordeloos M.E."/>
            <person name="Ohm R.A."/>
            <person name="Ortiz-Santana B."/>
            <person name="Ovrebo C."/>
            <person name="Racz N."/>
            <person name="Riley R."/>
            <person name="Savchenko A."/>
            <person name="Shiryaev A."/>
            <person name="Soop K."/>
            <person name="Spirin V."/>
            <person name="Szebenyi C."/>
            <person name="Tomsovsky M."/>
            <person name="Tulloss R.E."/>
            <person name="Uehling J."/>
            <person name="Grigoriev I.V."/>
            <person name="Vagvolgyi C."/>
            <person name="Papp T."/>
            <person name="Martin F.M."/>
            <person name="Miettinen O."/>
            <person name="Hibbett D.S."/>
            <person name="Nagy L.G."/>
        </authorList>
    </citation>
    <scope>NUCLEOTIDE SEQUENCE [LARGE SCALE GENOMIC DNA]</scope>
    <source>
        <strain evidence="4 5">CBS 309.79</strain>
    </source>
</reference>